<feature type="signal peptide" evidence="2">
    <location>
        <begin position="1"/>
        <end position="17"/>
    </location>
</feature>
<organism evidence="4 5">
    <name type="scientific">Parasitella parasitica</name>
    <dbReference type="NCBI Taxonomy" id="35722"/>
    <lineage>
        <taxon>Eukaryota</taxon>
        <taxon>Fungi</taxon>
        <taxon>Fungi incertae sedis</taxon>
        <taxon>Mucoromycota</taxon>
        <taxon>Mucoromycotina</taxon>
        <taxon>Mucoromycetes</taxon>
        <taxon>Mucorales</taxon>
        <taxon>Mucorineae</taxon>
        <taxon>Mucoraceae</taxon>
        <taxon>Parasitella</taxon>
    </lineage>
</organism>
<gene>
    <name evidence="4" type="primary">PARPA_06543.1 scaffold 22734</name>
</gene>
<evidence type="ECO:0000313" key="4">
    <source>
        <dbReference type="EMBL" id="CEP12572.1"/>
    </source>
</evidence>
<feature type="compositionally biased region" description="Basic and acidic residues" evidence="1">
    <location>
        <begin position="538"/>
        <end position="548"/>
    </location>
</feature>
<evidence type="ECO:0000256" key="2">
    <source>
        <dbReference type="SAM" id="SignalP"/>
    </source>
</evidence>
<feature type="chain" id="PRO_5002120578" description="Choice-of-anchor A domain-containing protein" evidence="2">
    <location>
        <begin position="18"/>
        <end position="568"/>
    </location>
</feature>
<protein>
    <recommendedName>
        <fullName evidence="3">Choice-of-anchor A domain-containing protein</fullName>
    </recommendedName>
</protein>
<evidence type="ECO:0000313" key="5">
    <source>
        <dbReference type="Proteomes" id="UP000054107"/>
    </source>
</evidence>
<dbReference type="Proteomes" id="UP000054107">
    <property type="component" value="Unassembled WGS sequence"/>
</dbReference>
<evidence type="ECO:0000259" key="3">
    <source>
        <dbReference type="Pfam" id="PF20597"/>
    </source>
</evidence>
<dbReference type="STRING" id="35722.A0A0B7N5A1"/>
<proteinExistence type="predicted"/>
<dbReference type="InterPro" id="IPR026588">
    <property type="entry name" value="Choice_anch_A"/>
</dbReference>
<keyword evidence="2" id="KW-0732">Signal</keyword>
<dbReference type="OrthoDB" id="2419531at2759"/>
<sequence length="568" mass="61516">MVKKFILLIYIISFVFSEELPRLFPRDDDSDFEQCRSQTKWENDILARFTGIFFGDFNTINSQDILGSLAVKGTFSAPNYVVNANHGANCSDLNSFNSYALVVGGAVSTFNTQIHGSAFINGGGNIDEIKQLEAGCIVSDSLGTGLFDFNAVEMALIGTSQDFANYPPTAILLNDGTLTELRDNELDHYEVITFHTCTQAICSFHSDLESQGDAMLLGSGNWNGVTKSTTDSTKTFVFNVPVMNGATIIVDTNNPSAGLNPCKVIYNFYPVNEYGEYLPYGEFTLLRKTGSQLGGFTLAPRGHIIDGSTGNFAGNIVGLSYLWENANSGVEIHDYKAAGGNCDQYHGCIPVHVTTTPVPFDPRIFVGILSSSTFTIPTESSSIVSYTSISVPSEAISTSTFSPCPTVDVSTETTTDTMTNTVTLTKPEGTVTSFVADSIVTITETETEVHTTTEKTITTSTETDSTETVTLVLLKPTTEISAVVTLTSTDTTLVVQSICSKTGATFTTLTTTIGYSDIPVSTTTVEECAFKKSKHYHKGSDKECYEDHDNADDDDDDDDDDEKKKREN</sequence>
<reference evidence="4 5" key="1">
    <citation type="submission" date="2014-09" db="EMBL/GenBank/DDBJ databases">
        <authorList>
            <person name="Ellenberger Sabrina"/>
        </authorList>
    </citation>
    <scope>NUCLEOTIDE SEQUENCE [LARGE SCALE GENOMIC DNA]</scope>
    <source>
        <strain evidence="4 5">CBS 412.66</strain>
    </source>
</reference>
<dbReference type="Pfam" id="PF20597">
    <property type="entry name" value="pAdhesive_15"/>
    <property type="match status" value="1"/>
</dbReference>
<feature type="domain" description="Choice-of-anchor A" evidence="3">
    <location>
        <begin position="44"/>
        <end position="331"/>
    </location>
</feature>
<accession>A0A0B7N5A1</accession>
<feature type="region of interest" description="Disordered" evidence="1">
    <location>
        <begin position="533"/>
        <end position="568"/>
    </location>
</feature>
<dbReference type="EMBL" id="LN728061">
    <property type="protein sequence ID" value="CEP12572.1"/>
    <property type="molecule type" value="Genomic_DNA"/>
</dbReference>
<feature type="compositionally biased region" description="Acidic residues" evidence="1">
    <location>
        <begin position="549"/>
        <end position="561"/>
    </location>
</feature>
<keyword evidence="5" id="KW-1185">Reference proteome</keyword>
<dbReference type="AlphaFoldDB" id="A0A0B7N5A1"/>
<name>A0A0B7N5A1_9FUNG</name>
<evidence type="ECO:0000256" key="1">
    <source>
        <dbReference type="SAM" id="MobiDB-lite"/>
    </source>
</evidence>